<dbReference type="OrthoDB" id="6262491at2759"/>
<evidence type="ECO:0000256" key="1">
    <source>
        <dbReference type="ARBA" id="ARBA00022574"/>
    </source>
</evidence>
<dbReference type="Gene3D" id="3.30.710.10">
    <property type="entry name" value="Potassium Channel Kv1.1, Chain A"/>
    <property type="match status" value="1"/>
</dbReference>
<evidence type="ECO:0000313" key="6">
    <source>
        <dbReference type="EMBL" id="KAJ5071033.1"/>
    </source>
</evidence>
<comment type="caution">
    <text evidence="6">The sequence shown here is derived from an EMBL/GenBank/DDBJ whole genome shotgun (WGS) entry which is preliminary data.</text>
</comment>
<dbReference type="CDD" id="cd18186">
    <property type="entry name" value="BTB_POZ_ZBTB_KLHL-like"/>
    <property type="match status" value="1"/>
</dbReference>
<evidence type="ECO:0000256" key="4">
    <source>
        <dbReference type="SAM" id="MobiDB-lite"/>
    </source>
</evidence>
<feature type="compositionally biased region" description="Basic and acidic residues" evidence="4">
    <location>
        <begin position="25"/>
        <end position="41"/>
    </location>
</feature>
<dbReference type="PANTHER" id="PTHR22847">
    <property type="entry name" value="WD40 REPEAT PROTEIN"/>
    <property type="match status" value="1"/>
</dbReference>
<sequence>MNFFRRKKKPKKPKLQQKPQLQQQENKEENKNENENENEKKELPLDEKFTHIFEGHSSEIRCLHIYKDFLFTGSYDSNIKKWNIENQECLGTVDAKSYVFSLSVYKGVLYSTGSYLIAWDPETFTKLKEYSSSFGGYIFCQAFYENMIYTGGAEFLLRSFEIKDQRLANGEIYIWDLNNLHHIGTLKDHTNGVWALVYANGFLYSGSSDHSIGKWDLEDQKRVGNWKENKDSIVFMAQKDKLLFSGDESGYSVALDMANDQVIKKFRAPVCVWAVGVTENYLFLGSRDSKIRSWDISALFISISLKEDLQILFDSQEFCDNQIETFDGSLKIHSLIVFFRLKKKPTEIISFFENQSIQVAKDFFKWVYTGYAKDSEQIKEILKNLEINPENRLESDSIIRMMNELYLDEETKDFTILVRGEEIKAHKIILFARSEVFRGMFLSVNDSSNSVSDYSDKSPQAIKTVVQFLYTETLSDDTPLEVLEEIKDADDFYQFNLKSPFQKELDRLSLPKIFLDDN</sequence>
<dbReference type="InterPro" id="IPR015943">
    <property type="entry name" value="WD40/YVTN_repeat-like_dom_sf"/>
</dbReference>
<dbReference type="Gene3D" id="2.130.10.10">
    <property type="entry name" value="YVTN repeat-like/Quinoprotein amine dehydrogenase"/>
    <property type="match status" value="1"/>
</dbReference>
<dbReference type="SMART" id="SM00320">
    <property type="entry name" value="WD40"/>
    <property type="match status" value="3"/>
</dbReference>
<feature type="region of interest" description="Disordered" evidence="4">
    <location>
        <begin position="1"/>
        <end position="41"/>
    </location>
</feature>
<dbReference type="PANTHER" id="PTHR22847:SF637">
    <property type="entry name" value="WD REPEAT DOMAIN 5B"/>
    <property type="match status" value="1"/>
</dbReference>
<dbReference type="AlphaFoldDB" id="A0A9Q0LGG0"/>
<dbReference type="EMBL" id="JAPDFW010000092">
    <property type="protein sequence ID" value="KAJ5071033.1"/>
    <property type="molecule type" value="Genomic_DNA"/>
</dbReference>
<evidence type="ECO:0000259" key="5">
    <source>
        <dbReference type="PROSITE" id="PS50097"/>
    </source>
</evidence>
<dbReference type="SUPFAM" id="SSF54695">
    <property type="entry name" value="POZ domain"/>
    <property type="match status" value="1"/>
</dbReference>
<name>A0A9Q0LGG0_ANAIG</name>
<dbReference type="InterPro" id="IPR001680">
    <property type="entry name" value="WD40_rpt"/>
</dbReference>
<feature type="repeat" description="WD" evidence="3">
    <location>
        <begin position="53"/>
        <end position="92"/>
    </location>
</feature>
<evidence type="ECO:0000256" key="2">
    <source>
        <dbReference type="ARBA" id="ARBA00022737"/>
    </source>
</evidence>
<keyword evidence="7" id="KW-1185">Reference proteome</keyword>
<dbReference type="SUPFAM" id="SSF50978">
    <property type="entry name" value="WD40 repeat-like"/>
    <property type="match status" value="1"/>
</dbReference>
<dbReference type="GO" id="GO:1990234">
    <property type="term" value="C:transferase complex"/>
    <property type="evidence" value="ECO:0007669"/>
    <property type="project" value="UniProtKB-ARBA"/>
</dbReference>
<dbReference type="InterPro" id="IPR036322">
    <property type="entry name" value="WD40_repeat_dom_sf"/>
</dbReference>
<organism evidence="6 7">
    <name type="scientific">Anaeramoeba ignava</name>
    <name type="common">Anaerobic marine amoeba</name>
    <dbReference type="NCBI Taxonomy" id="1746090"/>
    <lineage>
        <taxon>Eukaryota</taxon>
        <taxon>Metamonada</taxon>
        <taxon>Anaeramoebidae</taxon>
        <taxon>Anaeramoeba</taxon>
    </lineage>
</organism>
<gene>
    <name evidence="6" type="ORF">M0811_02015</name>
</gene>
<feature type="repeat" description="WD" evidence="3">
    <location>
        <begin position="186"/>
        <end position="225"/>
    </location>
</feature>
<feature type="domain" description="BTB" evidence="5">
    <location>
        <begin position="412"/>
        <end position="478"/>
    </location>
</feature>
<reference evidence="6" key="1">
    <citation type="submission" date="2022-10" db="EMBL/GenBank/DDBJ databases">
        <title>Novel sulphate-reducing endosymbionts in the free-living metamonad Anaeramoeba.</title>
        <authorList>
            <person name="Jerlstrom-Hultqvist J."/>
            <person name="Cepicka I."/>
            <person name="Gallot-Lavallee L."/>
            <person name="Salas-Leiva D."/>
            <person name="Curtis B.A."/>
            <person name="Zahonova K."/>
            <person name="Pipaliya S."/>
            <person name="Dacks J."/>
            <person name="Roger A.J."/>
        </authorList>
    </citation>
    <scope>NUCLEOTIDE SEQUENCE</scope>
    <source>
        <strain evidence="6">BMAN</strain>
    </source>
</reference>
<feature type="compositionally biased region" description="Basic residues" evidence="4">
    <location>
        <begin position="1"/>
        <end position="15"/>
    </location>
</feature>
<dbReference type="SMART" id="SM00225">
    <property type="entry name" value="BTB"/>
    <property type="match status" value="1"/>
</dbReference>
<proteinExistence type="predicted"/>
<dbReference type="PROSITE" id="PS50294">
    <property type="entry name" value="WD_REPEATS_REGION"/>
    <property type="match status" value="1"/>
</dbReference>
<accession>A0A9Q0LGG0</accession>
<dbReference type="Proteomes" id="UP001149090">
    <property type="component" value="Unassembled WGS sequence"/>
</dbReference>
<dbReference type="PROSITE" id="PS50097">
    <property type="entry name" value="BTB"/>
    <property type="match status" value="1"/>
</dbReference>
<dbReference type="Pfam" id="PF00651">
    <property type="entry name" value="BTB"/>
    <property type="match status" value="1"/>
</dbReference>
<evidence type="ECO:0000256" key="3">
    <source>
        <dbReference type="PROSITE-ProRule" id="PRU00221"/>
    </source>
</evidence>
<keyword evidence="2" id="KW-0677">Repeat</keyword>
<protein>
    <submittedName>
        <fullName evidence="6">Wd repeat-containing protein pop1</fullName>
    </submittedName>
</protein>
<keyword evidence="1 3" id="KW-0853">WD repeat</keyword>
<dbReference type="InterPro" id="IPR000210">
    <property type="entry name" value="BTB/POZ_dom"/>
</dbReference>
<dbReference type="PROSITE" id="PS50082">
    <property type="entry name" value="WD_REPEATS_2"/>
    <property type="match status" value="2"/>
</dbReference>
<evidence type="ECO:0000313" key="7">
    <source>
        <dbReference type="Proteomes" id="UP001149090"/>
    </source>
</evidence>
<dbReference type="InterPro" id="IPR011333">
    <property type="entry name" value="SKP1/BTB/POZ_sf"/>
</dbReference>
<dbReference type="Pfam" id="PF00400">
    <property type="entry name" value="WD40"/>
    <property type="match status" value="2"/>
</dbReference>